<feature type="transmembrane region" description="Helical" evidence="1">
    <location>
        <begin position="135"/>
        <end position="157"/>
    </location>
</feature>
<organism evidence="2 3">
    <name type="scientific">Halopseudomonas litoralis</name>
    <dbReference type="NCBI Taxonomy" id="797277"/>
    <lineage>
        <taxon>Bacteria</taxon>
        <taxon>Pseudomonadati</taxon>
        <taxon>Pseudomonadota</taxon>
        <taxon>Gammaproteobacteria</taxon>
        <taxon>Pseudomonadales</taxon>
        <taxon>Pseudomonadaceae</taxon>
        <taxon>Halopseudomonas</taxon>
    </lineage>
</organism>
<evidence type="ECO:0000313" key="2">
    <source>
        <dbReference type="EMBL" id="SDS44065.1"/>
    </source>
</evidence>
<feature type="transmembrane region" description="Helical" evidence="1">
    <location>
        <begin position="293"/>
        <end position="317"/>
    </location>
</feature>
<keyword evidence="1" id="KW-1133">Transmembrane helix</keyword>
<accession>A0A1H1S7W5</accession>
<dbReference type="RefSeq" id="WP_157718646.1">
    <property type="nucleotide sequence ID" value="NZ_LT629748.1"/>
</dbReference>
<feature type="transmembrane region" description="Helical" evidence="1">
    <location>
        <begin position="217"/>
        <end position="235"/>
    </location>
</feature>
<dbReference type="EMBL" id="LT629748">
    <property type="protein sequence ID" value="SDS44065.1"/>
    <property type="molecule type" value="Genomic_DNA"/>
</dbReference>
<dbReference type="STRING" id="797277.SAMN05216198_1955"/>
<evidence type="ECO:0000313" key="3">
    <source>
        <dbReference type="Proteomes" id="UP000243426"/>
    </source>
</evidence>
<feature type="transmembrane region" description="Helical" evidence="1">
    <location>
        <begin position="38"/>
        <end position="57"/>
    </location>
</feature>
<feature type="transmembrane region" description="Helical" evidence="1">
    <location>
        <begin position="6"/>
        <end position="26"/>
    </location>
</feature>
<reference evidence="3" key="1">
    <citation type="submission" date="2016-10" db="EMBL/GenBank/DDBJ databases">
        <authorList>
            <person name="Varghese N."/>
            <person name="Submissions S."/>
        </authorList>
    </citation>
    <scope>NUCLEOTIDE SEQUENCE [LARGE SCALE GENOMIC DNA]</scope>
    <source>
        <strain evidence="3">2SM5</strain>
    </source>
</reference>
<evidence type="ECO:0000256" key="1">
    <source>
        <dbReference type="SAM" id="Phobius"/>
    </source>
</evidence>
<dbReference type="OrthoDB" id="6195545at2"/>
<dbReference type="AlphaFoldDB" id="A0A1H1S7W5"/>
<proteinExistence type="predicted"/>
<keyword evidence="1" id="KW-0812">Transmembrane</keyword>
<feature type="transmembrane region" description="Helical" evidence="1">
    <location>
        <begin position="86"/>
        <end position="115"/>
    </location>
</feature>
<name>A0A1H1S7W5_9GAMM</name>
<feature type="transmembrane region" description="Helical" evidence="1">
    <location>
        <begin position="329"/>
        <end position="351"/>
    </location>
</feature>
<evidence type="ECO:0008006" key="4">
    <source>
        <dbReference type="Google" id="ProtNLM"/>
    </source>
</evidence>
<protein>
    <recommendedName>
        <fullName evidence="4">EpsG family protein</fullName>
    </recommendedName>
</protein>
<dbReference type="Proteomes" id="UP000243426">
    <property type="component" value="Chromosome I"/>
</dbReference>
<sequence>MEFFSTAWHVLSAYIIFIFGGWLLFFTRNYFSVNVRRLALIYAWHTVLCAFYAWYVINNGGDALMYYQTSLADGLAFSVGTAGVRYITYFFSVFLGLSFLGCFLVFNVFGTLGLVAFDAALRHAVFGKPLFLKRLATLIILLPSISFWSSAVGKDAISFMATGFALWAALDISRRKWLMIFAILSMLLVRPHMAAMMIIGLSAAFVLQARLPLIQRILFGGISIAAAAAMVPFALDYAGVGAGADMDALLEYTEERQGYNQQGGGGVDISSMSFPMQLFTYLFRPLPIEAGSIFQLAASLDNMILLFLFIVGGLALFKGRKARIQSGRVFLWVYALLALVVLAMTTANLGISVRQKWMFTPVLIYLLISVMGRTCKRTSHDSESVALADINLKK</sequence>
<keyword evidence="3" id="KW-1185">Reference proteome</keyword>
<gene>
    <name evidence="2" type="ORF">SAMN05216198_1955</name>
</gene>
<feature type="transmembrane region" description="Helical" evidence="1">
    <location>
        <begin position="177"/>
        <end position="205"/>
    </location>
</feature>
<feature type="transmembrane region" description="Helical" evidence="1">
    <location>
        <begin position="357"/>
        <end position="375"/>
    </location>
</feature>
<keyword evidence="1" id="KW-0472">Membrane</keyword>